<sequence length="72" mass="8471">MIKLLRDRSLKLFFCMLKRWIKARIEGDNKVFEDTHSSGGQICVLWLLQSLSERDISNKEVESDLPGFRRCL</sequence>
<name>A0A8J4RFA8_9ROSI</name>
<gene>
    <name evidence="1" type="ORF">CMV_004278</name>
</gene>
<dbReference type="Proteomes" id="UP000737018">
    <property type="component" value="Unassembled WGS sequence"/>
</dbReference>
<evidence type="ECO:0000313" key="1">
    <source>
        <dbReference type="EMBL" id="KAF3972201.1"/>
    </source>
</evidence>
<dbReference type="AlphaFoldDB" id="A0A8J4RFA8"/>
<reference evidence="1" key="1">
    <citation type="submission" date="2020-03" db="EMBL/GenBank/DDBJ databases">
        <title>Castanea mollissima Vanexum genome sequencing.</title>
        <authorList>
            <person name="Staton M."/>
        </authorList>
    </citation>
    <scope>NUCLEOTIDE SEQUENCE</scope>
    <source>
        <tissue evidence="1">Leaf</tissue>
    </source>
</reference>
<dbReference type="EMBL" id="JRKL02000354">
    <property type="protein sequence ID" value="KAF3972201.1"/>
    <property type="molecule type" value="Genomic_DNA"/>
</dbReference>
<organism evidence="1 2">
    <name type="scientific">Castanea mollissima</name>
    <name type="common">Chinese chestnut</name>
    <dbReference type="NCBI Taxonomy" id="60419"/>
    <lineage>
        <taxon>Eukaryota</taxon>
        <taxon>Viridiplantae</taxon>
        <taxon>Streptophyta</taxon>
        <taxon>Embryophyta</taxon>
        <taxon>Tracheophyta</taxon>
        <taxon>Spermatophyta</taxon>
        <taxon>Magnoliopsida</taxon>
        <taxon>eudicotyledons</taxon>
        <taxon>Gunneridae</taxon>
        <taxon>Pentapetalae</taxon>
        <taxon>rosids</taxon>
        <taxon>fabids</taxon>
        <taxon>Fagales</taxon>
        <taxon>Fagaceae</taxon>
        <taxon>Castanea</taxon>
    </lineage>
</organism>
<accession>A0A8J4RFA8</accession>
<evidence type="ECO:0000313" key="2">
    <source>
        <dbReference type="Proteomes" id="UP000737018"/>
    </source>
</evidence>
<proteinExistence type="predicted"/>
<protein>
    <submittedName>
        <fullName evidence="1">Uncharacterized protein</fullName>
    </submittedName>
</protein>
<comment type="caution">
    <text evidence="1">The sequence shown here is derived from an EMBL/GenBank/DDBJ whole genome shotgun (WGS) entry which is preliminary data.</text>
</comment>
<keyword evidence="2" id="KW-1185">Reference proteome</keyword>